<sequence length="59" mass="6369">MDIAGLSIAMNQSKVQQDASLALMKMAMNTGKETAAQMTEMIEECCVNPNVGQHLDVRA</sequence>
<evidence type="ECO:0008006" key="3">
    <source>
        <dbReference type="Google" id="ProtNLM"/>
    </source>
</evidence>
<dbReference type="InterPro" id="IPR025906">
    <property type="entry name" value="YjfB_motility"/>
</dbReference>
<dbReference type="EMBL" id="LZFO01000011">
    <property type="protein sequence ID" value="OFI06491.1"/>
    <property type="molecule type" value="Genomic_DNA"/>
</dbReference>
<protein>
    <recommendedName>
        <fullName evidence="3">Motility protein</fullName>
    </recommendedName>
</protein>
<proteinExistence type="predicted"/>
<reference evidence="1 2" key="1">
    <citation type="submission" date="2016-06" db="EMBL/GenBank/DDBJ databases">
        <title>Genome sequence of Clostridium acetireducens DSM 10703.</title>
        <authorList>
            <person name="Poehlein A."/>
            <person name="Fluechter S."/>
            <person name="Duerre P."/>
            <person name="Daniel R."/>
        </authorList>
    </citation>
    <scope>NUCLEOTIDE SEQUENCE [LARGE SCALE GENOMIC DNA]</scope>
    <source>
        <strain evidence="1 2">DSM 10703</strain>
    </source>
</reference>
<dbReference type="RefSeq" id="WP_070109926.1">
    <property type="nucleotide sequence ID" value="NZ_LZFO01000011.1"/>
</dbReference>
<gene>
    <name evidence="1" type="ORF">CLOACE_09910</name>
</gene>
<dbReference type="STRING" id="1121290.CLAOCE_09910"/>
<dbReference type="Pfam" id="PF14070">
    <property type="entry name" value="YjfB_motility"/>
    <property type="match status" value="1"/>
</dbReference>
<dbReference type="Proteomes" id="UP000175744">
    <property type="component" value="Unassembled WGS sequence"/>
</dbReference>
<comment type="caution">
    <text evidence="1">The sequence shown here is derived from an EMBL/GenBank/DDBJ whole genome shotgun (WGS) entry which is preliminary data.</text>
</comment>
<evidence type="ECO:0000313" key="1">
    <source>
        <dbReference type="EMBL" id="OFI06491.1"/>
    </source>
</evidence>
<accession>A0A1E8EZD9</accession>
<organism evidence="1 2">
    <name type="scientific">Clostridium acetireducens DSM 10703</name>
    <dbReference type="NCBI Taxonomy" id="1121290"/>
    <lineage>
        <taxon>Bacteria</taxon>
        <taxon>Bacillati</taxon>
        <taxon>Bacillota</taxon>
        <taxon>Clostridia</taxon>
        <taxon>Eubacteriales</taxon>
        <taxon>Clostridiaceae</taxon>
        <taxon>Clostridium</taxon>
    </lineage>
</organism>
<dbReference type="AlphaFoldDB" id="A0A1E8EZD9"/>
<dbReference type="OrthoDB" id="1924973at2"/>
<name>A0A1E8EZD9_9CLOT</name>
<evidence type="ECO:0000313" key="2">
    <source>
        <dbReference type="Proteomes" id="UP000175744"/>
    </source>
</evidence>
<keyword evidence="2" id="KW-1185">Reference proteome</keyword>